<feature type="transmembrane region" description="Helical" evidence="1">
    <location>
        <begin position="6"/>
        <end position="23"/>
    </location>
</feature>
<protein>
    <recommendedName>
        <fullName evidence="2">CAAX prenyl protease 2/Lysostaphin resistance protein A-like domain-containing protein</fullName>
    </recommendedName>
</protein>
<organism evidence="3 4">
    <name type="scientific">Tepiditoga spiralis</name>
    <dbReference type="NCBI Taxonomy" id="2108365"/>
    <lineage>
        <taxon>Bacteria</taxon>
        <taxon>Thermotogati</taxon>
        <taxon>Thermotogota</taxon>
        <taxon>Thermotogae</taxon>
        <taxon>Petrotogales</taxon>
        <taxon>Petrotogaceae</taxon>
        <taxon>Tepiditoga</taxon>
    </lineage>
</organism>
<dbReference type="InterPro" id="IPR003675">
    <property type="entry name" value="Rce1/LyrA-like_dom"/>
</dbReference>
<feature type="transmembrane region" description="Helical" evidence="1">
    <location>
        <begin position="76"/>
        <end position="100"/>
    </location>
</feature>
<evidence type="ECO:0000313" key="3">
    <source>
        <dbReference type="EMBL" id="BBE29884.1"/>
    </source>
</evidence>
<dbReference type="KEGG" id="ocy:OSSY52_00250"/>
<dbReference type="GO" id="GO:0004175">
    <property type="term" value="F:endopeptidase activity"/>
    <property type="evidence" value="ECO:0007669"/>
    <property type="project" value="UniProtKB-ARBA"/>
</dbReference>
<dbReference type="Pfam" id="PF02517">
    <property type="entry name" value="Rce1-like"/>
    <property type="match status" value="1"/>
</dbReference>
<sequence>MVSPKSFYLLYLIFDIVYIVFNYNSLKEYFNFSSFKLFNKGNKLIRVCMYIFLSLITITLIVYLKKFQNENSLLNYFKGSFVILLILLSVSEELTFRIVIPKSLSKVYNKDFFVYTAQALIDTIYGFFYSQKLFYPYLSDKDLNDPIILLDFIISYLISIFMYYSLKRTKNIYFVIFLQFLNIILLQLLTILAINFLAINS</sequence>
<dbReference type="GO" id="GO:0080120">
    <property type="term" value="P:CAAX-box protein maturation"/>
    <property type="evidence" value="ECO:0007669"/>
    <property type="project" value="UniProtKB-ARBA"/>
</dbReference>
<feature type="transmembrane region" description="Helical" evidence="1">
    <location>
        <begin position="112"/>
        <end position="128"/>
    </location>
</feature>
<keyword evidence="1" id="KW-1133">Transmembrane helix</keyword>
<feature type="transmembrane region" description="Helical" evidence="1">
    <location>
        <begin position="173"/>
        <end position="199"/>
    </location>
</feature>
<feature type="transmembrane region" description="Helical" evidence="1">
    <location>
        <begin position="44"/>
        <end position="64"/>
    </location>
</feature>
<proteinExistence type="predicted"/>
<evidence type="ECO:0000259" key="2">
    <source>
        <dbReference type="Pfam" id="PF02517"/>
    </source>
</evidence>
<gene>
    <name evidence="3" type="ORF">OSSY52_00250</name>
</gene>
<accession>A0A7G1G4E4</accession>
<evidence type="ECO:0000256" key="1">
    <source>
        <dbReference type="SAM" id="Phobius"/>
    </source>
</evidence>
<dbReference type="EMBL" id="AP018712">
    <property type="protein sequence ID" value="BBE29884.1"/>
    <property type="molecule type" value="Genomic_DNA"/>
</dbReference>
<keyword evidence="1" id="KW-0812">Transmembrane</keyword>
<dbReference type="InParanoid" id="A0A7G1G4E4"/>
<keyword evidence="1" id="KW-0472">Membrane</keyword>
<dbReference type="Proteomes" id="UP000516361">
    <property type="component" value="Chromosome"/>
</dbReference>
<feature type="transmembrane region" description="Helical" evidence="1">
    <location>
        <begin position="148"/>
        <end position="166"/>
    </location>
</feature>
<dbReference type="AlphaFoldDB" id="A0A7G1G4E4"/>
<evidence type="ECO:0000313" key="4">
    <source>
        <dbReference type="Proteomes" id="UP000516361"/>
    </source>
</evidence>
<name>A0A7G1G4E4_9BACT</name>
<reference evidence="3 4" key="1">
    <citation type="submission" date="2018-06" db="EMBL/GenBank/DDBJ databases">
        <title>Genome sequencing of Oceanotoga sp. sy52.</title>
        <authorList>
            <person name="Mori K."/>
        </authorList>
    </citation>
    <scope>NUCLEOTIDE SEQUENCE [LARGE SCALE GENOMIC DNA]</scope>
    <source>
        <strain evidence="4">sy52</strain>
    </source>
</reference>
<feature type="domain" description="CAAX prenyl protease 2/Lysostaphin resistance protein A-like" evidence="2">
    <location>
        <begin position="81"/>
        <end position="182"/>
    </location>
</feature>
<keyword evidence="4" id="KW-1185">Reference proteome</keyword>